<organism evidence="4">
    <name type="scientific">Brassica oleracea</name>
    <name type="common">Wild cabbage</name>
    <dbReference type="NCBI Taxonomy" id="3712"/>
    <lineage>
        <taxon>Eukaryota</taxon>
        <taxon>Viridiplantae</taxon>
        <taxon>Streptophyta</taxon>
        <taxon>Embryophyta</taxon>
        <taxon>Tracheophyta</taxon>
        <taxon>Spermatophyta</taxon>
        <taxon>Magnoliopsida</taxon>
        <taxon>eudicotyledons</taxon>
        <taxon>Gunneridae</taxon>
        <taxon>Pentapetalae</taxon>
        <taxon>rosids</taxon>
        <taxon>malvids</taxon>
        <taxon>Brassicales</taxon>
        <taxon>Brassicaceae</taxon>
        <taxon>Brassiceae</taxon>
        <taxon>Brassica</taxon>
    </lineage>
</organism>
<evidence type="ECO:0000313" key="4">
    <source>
        <dbReference type="EMBL" id="VDD58909.1"/>
    </source>
</evidence>
<evidence type="ECO:0000256" key="2">
    <source>
        <dbReference type="ARBA" id="ARBA00023125"/>
    </source>
</evidence>
<name>A0A3P6GYZ8_BRAOL</name>
<gene>
    <name evidence="4" type="ORF">BOLC8T52138H</name>
</gene>
<proteinExistence type="predicted"/>
<evidence type="ECO:0000259" key="3">
    <source>
        <dbReference type="Pfam" id="PF26575"/>
    </source>
</evidence>
<keyword evidence="2" id="KW-0238">DNA-binding</keyword>
<protein>
    <recommendedName>
        <fullName evidence="3">HHO5-like N-terminal domain-containing protein</fullName>
    </recommendedName>
</protein>
<sequence length="73" mass="8959">MIKRQSNMDYNQKRERCGQYMEALEEERRKIHVFQRELPLCLDLVNQGTYAYIPKLQYYTNKITILLILYQQN</sequence>
<comment type="subcellular location">
    <subcellularLocation>
        <location evidence="1">Nucleus</location>
    </subcellularLocation>
</comment>
<dbReference type="Pfam" id="PF26575">
    <property type="entry name" value="HHO5_N"/>
    <property type="match status" value="1"/>
</dbReference>
<dbReference type="GO" id="GO:0003677">
    <property type="term" value="F:DNA binding"/>
    <property type="evidence" value="ECO:0007669"/>
    <property type="project" value="UniProtKB-KW"/>
</dbReference>
<dbReference type="InterPro" id="IPR058673">
    <property type="entry name" value="HHO5-like_N"/>
</dbReference>
<dbReference type="AlphaFoldDB" id="A0A3P6GYZ8"/>
<dbReference type="InterPro" id="IPR044787">
    <property type="entry name" value="HHO5-like"/>
</dbReference>
<dbReference type="GO" id="GO:0005634">
    <property type="term" value="C:nucleus"/>
    <property type="evidence" value="ECO:0007669"/>
    <property type="project" value="UniProtKB-SubCell"/>
</dbReference>
<dbReference type="GO" id="GO:0003700">
    <property type="term" value="F:DNA-binding transcription factor activity"/>
    <property type="evidence" value="ECO:0007669"/>
    <property type="project" value="InterPro"/>
</dbReference>
<dbReference type="PANTHER" id="PTHR31003:SF40">
    <property type="entry name" value="TRANSCRIPTION FACTOR HRS1"/>
    <property type="match status" value="1"/>
</dbReference>
<accession>A0A3P6GYZ8</accession>
<dbReference type="EMBL" id="LR031879">
    <property type="protein sequence ID" value="VDD58909.1"/>
    <property type="molecule type" value="Genomic_DNA"/>
</dbReference>
<feature type="domain" description="HHO5-like N-terminal" evidence="3">
    <location>
        <begin position="8"/>
        <end position="48"/>
    </location>
</feature>
<dbReference type="PANTHER" id="PTHR31003">
    <property type="entry name" value="MYB FAMILY TRANSCRIPTION FACTOR"/>
    <property type="match status" value="1"/>
</dbReference>
<reference evidence="4" key="1">
    <citation type="submission" date="2018-11" db="EMBL/GenBank/DDBJ databases">
        <authorList>
            <consortium name="Genoscope - CEA"/>
            <person name="William W."/>
        </authorList>
    </citation>
    <scope>NUCLEOTIDE SEQUENCE</scope>
</reference>
<evidence type="ECO:0000256" key="1">
    <source>
        <dbReference type="ARBA" id="ARBA00004123"/>
    </source>
</evidence>